<evidence type="ECO:0000256" key="2">
    <source>
        <dbReference type="PIRSR" id="PIRSR005211-1"/>
    </source>
</evidence>
<organism evidence="4 5">
    <name type="scientific">Candidatus Obscuribacter phosphatis</name>
    <dbReference type="NCBI Taxonomy" id="1906157"/>
    <lineage>
        <taxon>Bacteria</taxon>
        <taxon>Bacillati</taxon>
        <taxon>Candidatus Melainabacteria</taxon>
        <taxon>Candidatus Obscuribacterales</taxon>
        <taxon>Candidatus Obscuribacteraceae</taxon>
        <taxon>Candidatus Obscuribacter</taxon>
    </lineage>
</organism>
<dbReference type="GO" id="GO:0047372">
    <property type="term" value="F:monoacylglycerol lipase activity"/>
    <property type="evidence" value="ECO:0007669"/>
    <property type="project" value="TreeGrafter"/>
</dbReference>
<evidence type="ECO:0000256" key="1">
    <source>
        <dbReference type="ARBA" id="ARBA00010884"/>
    </source>
</evidence>
<dbReference type="InterPro" id="IPR000073">
    <property type="entry name" value="AB_hydrolase_1"/>
</dbReference>
<evidence type="ECO:0000313" key="4">
    <source>
        <dbReference type="EMBL" id="MBN8662500.1"/>
    </source>
</evidence>
<dbReference type="Proteomes" id="UP000664277">
    <property type="component" value="Unassembled WGS sequence"/>
</dbReference>
<dbReference type="PANTHER" id="PTHR10794">
    <property type="entry name" value="ABHYDROLASE DOMAIN-CONTAINING PROTEIN"/>
    <property type="match status" value="1"/>
</dbReference>
<feature type="active site" description="Charge relay system" evidence="2">
    <location>
        <position position="299"/>
    </location>
</feature>
<feature type="active site" description="Charge relay system" evidence="2">
    <location>
        <position position="168"/>
    </location>
</feature>
<comment type="similarity">
    <text evidence="1">Belongs to the AB hydrolase superfamily. AB hydrolase 4 family.</text>
</comment>
<feature type="domain" description="AB hydrolase-1" evidence="3">
    <location>
        <begin position="88"/>
        <end position="336"/>
    </location>
</feature>
<dbReference type="InterPro" id="IPR029058">
    <property type="entry name" value="AB_hydrolase_fold"/>
</dbReference>
<dbReference type="InterPro" id="IPR012020">
    <property type="entry name" value="ABHD4"/>
</dbReference>
<dbReference type="GO" id="GO:0034338">
    <property type="term" value="F:short-chain carboxylesterase activity"/>
    <property type="evidence" value="ECO:0007669"/>
    <property type="project" value="TreeGrafter"/>
</dbReference>
<dbReference type="PIRSF" id="PIRSF005211">
    <property type="entry name" value="Ab_hydro_YheT"/>
    <property type="match status" value="1"/>
</dbReference>
<comment type="caution">
    <text evidence="4">The sequence shown here is derived from an EMBL/GenBank/DDBJ whole genome shotgun (WGS) entry which is preliminary data.</text>
</comment>
<proteinExistence type="inferred from homology"/>
<dbReference type="PANTHER" id="PTHR10794:SF63">
    <property type="entry name" value="ALPHA_BETA HYDROLASE 1, ISOFORM A"/>
    <property type="match status" value="1"/>
</dbReference>
<evidence type="ECO:0000259" key="3">
    <source>
        <dbReference type="Pfam" id="PF00561"/>
    </source>
</evidence>
<evidence type="ECO:0000313" key="5">
    <source>
        <dbReference type="Proteomes" id="UP000664277"/>
    </source>
</evidence>
<dbReference type="EMBL" id="JAFLCK010000040">
    <property type="protein sequence ID" value="MBN8662500.1"/>
    <property type="molecule type" value="Genomic_DNA"/>
</dbReference>
<reference evidence="4" key="1">
    <citation type="submission" date="2021-02" db="EMBL/GenBank/DDBJ databases">
        <title>Genome-Resolved Metagenomics of a Microbial Community Performing Photosynthetic Biological Nutrient Removal.</title>
        <authorList>
            <person name="Mcdaniel E.A."/>
        </authorList>
    </citation>
    <scope>NUCLEOTIDE SEQUENCE</scope>
    <source>
        <strain evidence="4">UWPOB_OBS1</strain>
    </source>
</reference>
<gene>
    <name evidence="4" type="ORF">J0M35_19185</name>
</gene>
<dbReference type="InterPro" id="IPR050960">
    <property type="entry name" value="AB_hydrolase_4_sf"/>
</dbReference>
<protein>
    <submittedName>
        <fullName evidence="4">Alpha/beta fold hydrolase</fullName>
    </submittedName>
</protein>
<dbReference type="AlphaFoldDB" id="A0A8J7TMT1"/>
<dbReference type="SUPFAM" id="SSF53474">
    <property type="entry name" value="alpha/beta-Hydrolases"/>
    <property type="match status" value="1"/>
</dbReference>
<dbReference type="Pfam" id="PF00561">
    <property type="entry name" value="Abhydrolase_1"/>
    <property type="match status" value="1"/>
</dbReference>
<name>A0A8J7TMT1_9BACT</name>
<feature type="active site" description="Charge relay system" evidence="2">
    <location>
        <position position="331"/>
    </location>
</feature>
<sequence>MDQNAAKVRDYAIYYIMTAIEKISPHFKPHPGLKNGHAMTIVPALLAARPVLSDGEKLQIEVDRDNWVTGYLNRHSESHGGEGHSERPLMIVVHGLEGTARAPYVNGLGYKAHLAGFDVFRMNMRNCEDTFSLCTTLYNAGLSGDLFAIGLYLKERFGYRDIYACGFSLGGNLVLKAAGEQGTSHDHRLRRLFKAVVAVSPPVELVESVKAIERGASRLYDFNFLISLKKKIIERERLFPGTYDLERLKKIKSLRQFDNYFTAIDAGYDCAESYYQAASAMRVLRDVKIPTLIVAAQDDPIVPYAQSFAPLALQMVRCPQLSIVSPPQGGHVNFFSEHEISLASLYEDAATLKQISLPDTIYKDRFWAEWLALKFCLYTQYS</sequence>
<keyword evidence="4" id="KW-0378">Hydrolase</keyword>
<dbReference type="Gene3D" id="3.40.50.1820">
    <property type="entry name" value="alpha/beta hydrolase"/>
    <property type="match status" value="1"/>
</dbReference>
<accession>A0A8J7TMT1</accession>